<proteinExistence type="predicted"/>
<dbReference type="AlphaFoldDB" id="A0A2A2JWX3"/>
<accession>A0A2A2JWX3</accession>
<sequence>MPVVVHPDRAAGQPAFEHRCAFGCSRVGTGAAVNLVRSPTRVSWRAAAIYTIIQTCKANGGDPHDYPIRRRQPADRAAAIAEFDDAVAFGVLDAIAEHRRAGGPSGCIGKQIGKVRAEEDVVAQHQRDAVVADEVRADRERLGKAVGARLLGVGHGDPERRSVAEQAAVIVKIFGAGDDQHVADSRQHQHRQRDVAERLTPVARGDAIGGVDSGVAEPRIGGPPGRRRIIAARDARDFGRWAAARARLAEDFDREIGPTDVASVAEVEGAGRRVRIVGEAERDRHQRLREIGRAGRTAALVVDHGQPVAALGDAQHCLDEIAAVRAHHPGGADDGMACAAGADREFAAQFGRAASPNAAGAMALTAQAVTRSLSALSTAV</sequence>
<dbReference type="Proteomes" id="UP000218231">
    <property type="component" value="Unassembled WGS sequence"/>
</dbReference>
<gene>
    <name evidence="1" type="ORF">WR25_16497</name>
</gene>
<name>A0A2A2JWX3_9BILA</name>
<keyword evidence="2" id="KW-1185">Reference proteome</keyword>
<reference evidence="1 2" key="1">
    <citation type="journal article" date="2017" name="Curr. Biol.">
        <title>Genome architecture and evolution of a unichromosomal asexual nematode.</title>
        <authorList>
            <person name="Fradin H."/>
            <person name="Zegar C."/>
            <person name="Gutwein M."/>
            <person name="Lucas J."/>
            <person name="Kovtun M."/>
            <person name="Corcoran D."/>
            <person name="Baugh L.R."/>
            <person name="Kiontke K."/>
            <person name="Gunsalus K."/>
            <person name="Fitch D.H."/>
            <person name="Piano F."/>
        </authorList>
    </citation>
    <scope>NUCLEOTIDE SEQUENCE [LARGE SCALE GENOMIC DNA]</scope>
    <source>
        <strain evidence="1">PF1309</strain>
    </source>
</reference>
<comment type="caution">
    <text evidence="1">The sequence shown here is derived from an EMBL/GenBank/DDBJ whole genome shotgun (WGS) entry which is preliminary data.</text>
</comment>
<evidence type="ECO:0000313" key="1">
    <source>
        <dbReference type="EMBL" id="PAV66184.1"/>
    </source>
</evidence>
<dbReference type="EMBL" id="LIAE01010146">
    <property type="protein sequence ID" value="PAV66184.1"/>
    <property type="molecule type" value="Genomic_DNA"/>
</dbReference>
<evidence type="ECO:0000313" key="2">
    <source>
        <dbReference type="Proteomes" id="UP000218231"/>
    </source>
</evidence>
<organism evidence="1 2">
    <name type="scientific">Diploscapter pachys</name>
    <dbReference type="NCBI Taxonomy" id="2018661"/>
    <lineage>
        <taxon>Eukaryota</taxon>
        <taxon>Metazoa</taxon>
        <taxon>Ecdysozoa</taxon>
        <taxon>Nematoda</taxon>
        <taxon>Chromadorea</taxon>
        <taxon>Rhabditida</taxon>
        <taxon>Rhabditina</taxon>
        <taxon>Rhabditomorpha</taxon>
        <taxon>Rhabditoidea</taxon>
        <taxon>Rhabditidae</taxon>
        <taxon>Diploscapter</taxon>
    </lineage>
</organism>
<protein>
    <submittedName>
        <fullName evidence="1">Uncharacterized protein</fullName>
    </submittedName>
</protein>